<gene>
    <name evidence="1" type="ORF">CPELLU_LOCUS21817</name>
</gene>
<feature type="non-terminal residue" evidence="1">
    <location>
        <position position="56"/>
    </location>
</feature>
<keyword evidence="2" id="KW-1185">Reference proteome</keyword>
<accession>A0A9N9KIW9</accession>
<dbReference type="Proteomes" id="UP000789759">
    <property type="component" value="Unassembled WGS sequence"/>
</dbReference>
<protein>
    <submittedName>
        <fullName evidence="1">1677_t:CDS:1</fullName>
    </submittedName>
</protein>
<reference evidence="1" key="1">
    <citation type="submission" date="2021-06" db="EMBL/GenBank/DDBJ databases">
        <authorList>
            <person name="Kallberg Y."/>
            <person name="Tangrot J."/>
            <person name="Rosling A."/>
        </authorList>
    </citation>
    <scope>NUCLEOTIDE SEQUENCE</scope>
    <source>
        <strain evidence="1">FL966</strain>
    </source>
</reference>
<name>A0A9N9KIW9_9GLOM</name>
<feature type="non-terminal residue" evidence="1">
    <location>
        <position position="1"/>
    </location>
</feature>
<sequence>VPTICILNLGYEQILAECLTRGNEKSAQEFMLPSPRNTVNICDLGETGAIGSSGSS</sequence>
<dbReference type="EMBL" id="CAJVQA010086361">
    <property type="protein sequence ID" value="CAG8839152.1"/>
    <property type="molecule type" value="Genomic_DNA"/>
</dbReference>
<organism evidence="1 2">
    <name type="scientific">Cetraspora pellucida</name>
    <dbReference type="NCBI Taxonomy" id="1433469"/>
    <lineage>
        <taxon>Eukaryota</taxon>
        <taxon>Fungi</taxon>
        <taxon>Fungi incertae sedis</taxon>
        <taxon>Mucoromycota</taxon>
        <taxon>Glomeromycotina</taxon>
        <taxon>Glomeromycetes</taxon>
        <taxon>Diversisporales</taxon>
        <taxon>Gigasporaceae</taxon>
        <taxon>Cetraspora</taxon>
    </lineage>
</organism>
<comment type="caution">
    <text evidence="1">The sequence shown here is derived from an EMBL/GenBank/DDBJ whole genome shotgun (WGS) entry which is preliminary data.</text>
</comment>
<evidence type="ECO:0000313" key="2">
    <source>
        <dbReference type="Proteomes" id="UP000789759"/>
    </source>
</evidence>
<evidence type="ECO:0000313" key="1">
    <source>
        <dbReference type="EMBL" id="CAG8839152.1"/>
    </source>
</evidence>
<dbReference type="AlphaFoldDB" id="A0A9N9KIW9"/>
<proteinExistence type="predicted"/>